<organism evidence="1 2">
    <name type="scientific">Racocetra persica</name>
    <dbReference type="NCBI Taxonomy" id="160502"/>
    <lineage>
        <taxon>Eukaryota</taxon>
        <taxon>Fungi</taxon>
        <taxon>Fungi incertae sedis</taxon>
        <taxon>Mucoromycota</taxon>
        <taxon>Glomeromycotina</taxon>
        <taxon>Glomeromycetes</taxon>
        <taxon>Diversisporales</taxon>
        <taxon>Gigasporaceae</taxon>
        <taxon>Racocetra</taxon>
    </lineage>
</organism>
<sequence length="123" mass="14085">MVTNLKEPDTETGNQNGCVIVLVEMLHLETAIETPNEEPFTIWQIRRCRPALGMDLTLKFRGTNGELFPIITYTSEKHADTQQRLVNLCGRPPVPYCCIALHRNHCRVLMTNDNKNICQFIVM</sequence>
<evidence type="ECO:0000313" key="1">
    <source>
        <dbReference type="EMBL" id="CAG8606279.1"/>
    </source>
</evidence>
<feature type="non-terminal residue" evidence="1">
    <location>
        <position position="123"/>
    </location>
</feature>
<dbReference type="Proteomes" id="UP000789920">
    <property type="component" value="Unassembled WGS sequence"/>
</dbReference>
<gene>
    <name evidence="1" type="ORF">RPERSI_LOCUS6118</name>
</gene>
<dbReference type="EMBL" id="CAJVQC010009567">
    <property type="protein sequence ID" value="CAG8606279.1"/>
    <property type="molecule type" value="Genomic_DNA"/>
</dbReference>
<keyword evidence="2" id="KW-1185">Reference proteome</keyword>
<protein>
    <submittedName>
        <fullName evidence="1">8868_t:CDS:1</fullName>
    </submittedName>
</protein>
<name>A0ACA9MPS0_9GLOM</name>
<reference evidence="1" key="1">
    <citation type="submission" date="2021-06" db="EMBL/GenBank/DDBJ databases">
        <authorList>
            <person name="Kallberg Y."/>
            <person name="Tangrot J."/>
            <person name="Rosling A."/>
        </authorList>
    </citation>
    <scope>NUCLEOTIDE SEQUENCE</scope>
    <source>
        <strain evidence="1">MA461A</strain>
    </source>
</reference>
<accession>A0ACA9MPS0</accession>
<proteinExistence type="predicted"/>
<comment type="caution">
    <text evidence="1">The sequence shown here is derived from an EMBL/GenBank/DDBJ whole genome shotgun (WGS) entry which is preliminary data.</text>
</comment>
<evidence type="ECO:0000313" key="2">
    <source>
        <dbReference type="Proteomes" id="UP000789920"/>
    </source>
</evidence>